<comment type="caution">
    <text evidence="3">The sequence shown here is derived from an EMBL/GenBank/DDBJ whole genome shotgun (WGS) entry which is preliminary data.</text>
</comment>
<dbReference type="InterPro" id="IPR016989">
    <property type="entry name" value="Atp1_alphaprobac"/>
</dbReference>
<dbReference type="Proteomes" id="UP001169006">
    <property type="component" value="Unassembled WGS sequence"/>
</dbReference>
<keyword evidence="4" id="KW-1185">Reference proteome</keyword>
<comment type="function">
    <text evidence="1">A possible function for this protein is to guide the assembly of the membrane sector of the ATPase enzyme complex.</text>
</comment>
<evidence type="ECO:0000256" key="2">
    <source>
        <dbReference type="SAM" id="Phobius"/>
    </source>
</evidence>
<keyword evidence="1" id="KW-0813">Transport</keyword>
<dbReference type="EMBL" id="JAUKWQ010000001">
    <property type="protein sequence ID" value="MDO1581199.1"/>
    <property type="molecule type" value="Genomic_DNA"/>
</dbReference>
<evidence type="ECO:0000313" key="4">
    <source>
        <dbReference type="Proteomes" id="UP001169006"/>
    </source>
</evidence>
<protein>
    <recommendedName>
        <fullName evidence="1">ATP synthase protein I</fullName>
    </recommendedName>
</protein>
<dbReference type="Pfam" id="PF09527">
    <property type="entry name" value="ATPase_gene1"/>
    <property type="match status" value="1"/>
</dbReference>
<dbReference type="InterPro" id="IPR032820">
    <property type="entry name" value="ATPase_put"/>
</dbReference>
<organism evidence="3 4">
    <name type="scientific">Rhizobium oryzicola</name>
    <dbReference type="NCBI Taxonomy" id="1232668"/>
    <lineage>
        <taxon>Bacteria</taxon>
        <taxon>Pseudomonadati</taxon>
        <taxon>Pseudomonadota</taxon>
        <taxon>Alphaproteobacteria</taxon>
        <taxon>Hyphomicrobiales</taxon>
        <taxon>Rhizobiaceae</taxon>
        <taxon>Rhizobium/Agrobacterium group</taxon>
        <taxon>Rhizobium</taxon>
    </lineage>
</organism>
<reference evidence="3" key="2">
    <citation type="submission" date="2023-07" db="EMBL/GenBank/DDBJ databases">
        <authorList>
            <person name="Sun H."/>
        </authorList>
    </citation>
    <scope>NUCLEOTIDE SEQUENCE</scope>
    <source>
        <strain evidence="3">05753</strain>
    </source>
</reference>
<evidence type="ECO:0000313" key="3">
    <source>
        <dbReference type="EMBL" id="MDO1581199.1"/>
    </source>
</evidence>
<sequence>MTDDRDEGLEERRKRLSAELAERRKGEAVDAAKEMQSEESRKGMALGLKISSEFIAAIAVGFMLGFLLDRFVGTTPWGMIAFLLLGFCAGILNVLRAVGMVAKPRSFDGDDQGGKG</sequence>
<feature type="transmembrane region" description="Helical" evidence="2">
    <location>
        <begin position="50"/>
        <end position="68"/>
    </location>
</feature>
<keyword evidence="2" id="KW-0812">Transmembrane</keyword>
<dbReference type="PIRSF" id="PIRSF032126">
    <property type="entry name" value="F0F1_ATP_synthase_subunit_I"/>
    <property type="match status" value="1"/>
</dbReference>
<name>A0ABT8SS19_9HYPH</name>
<proteinExistence type="inferred from homology"/>
<keyword evidence="1" id="KW-0375">Hydrogen ion transport</keyword>
<evidence type="ECO:0000256" key="1">
    <source>
        <dbReference type="PIRNR" id="PIRNR032126"/>
    </source>
</evidence>
<gene>
    <name evidence="3" type="ORF">Q2T52_03740</name>
</gene>
<dbReference type="RefSeq" id="WP_302075322.1">
    <property type="nucleotide sequence ID" value="NZ_JAUKWQ010000001.1"/>
</dbReference>
<keyword evidence="1 2" id="KW-0472">Membrane</keyword>
<keyword evidence="2" id="KW-1133">Transmembrane helix</keyword>
<reference evidence="3" key="1">
    <citation type="journal article" date="2015" name="Int. J. Syst. Evol. Microbiol.">
        <title>Rhizobium oryzicola sp. nov., potential plant-growth-promoting endophytic bacteria isolated from rice roots.</title>
        <authorList>
            <person name="Zhang X.X."/>
            <person name="Gao J.S."/>
            <person name="Cao Y.H."/>
            <person name="Sheirdil R.A."/>
            <person name="Wang X.C."/>
            <person name="Zhang L."/>
        </authorList>
    </citation>
    <scope>NUCLEOTIDE SEQUENCE</scope>
    <source>
        <strain evidence="3">05753</strain>
    </source>
</reference>
<accession>A0ABT8SS19</accession>
<keyword evidence="1" id="KW-0406">Ion transport</keyword>
<feature type="transmembrane region" description="Helical" evidence="2">
    <location>
        <begin position="74"/>
        <end position="95"/>
    </location>
</feature>
<comment type="similarity">
    <text evidence="1">Belongs to the bacterial AtpI family.</text>
</comment>